<accession>H3KC94</accession>
<dbReference type="HOGENOM" id="CLU_3240572_0_0_4"/>
<sequence length="43" mass="4840">MAQALRRRSGSIVHDQGSQLKQKAAFYTVIDLQAQSYMTRGLN</sequence>
<evidence type="ECO:0000313" key="2">
    <source>
        <dbReference type="Proteomes" id="UP000004956"/>
    </source>
</evidence>
<keyword evidence="2" id="KW-1185">Reference proteome</keyword>
<evidence type="ECO:0000313" key="1">
    <source>
        <dbReference type="EMBL" id="EHY32264.1"/>
    </source>
</evidence>
<proteinExistence type="predicted"/>
<organism evidence="1 2">
    <name type="scientific">Sutterella parvirubra YIT 11816</name>
    <dbReference type="NCBI Taxonomy" id="762967"/>
    <lineage>
        <taxon>Bacteria</taxon>
        <taxon>Pseudomonadati</taxon>
        <taxon>Pseudomonadota</taxon>
        <taxon>Betaproteobacteria</taxon>
        <taxon>Burkholderiales</taxon>
        <taxon>Sutterellaceae</taxon>
        <taxon>Sutterella</taxon>
    </lineage>
</organism>
<protein>
    <submittedName>
        <fullName evidence="1">Uncharacterized protein</fullName>
    </submittedName>
</protein>
<dbReference type="EMBL" id="AFBQ01000040">
    <property type="protein sequence ID" value="EHY32264.1"/>
    <property type="molecule type" value="Genomic_DNA"/>
</dbReference>
<reference evidence="1 2" key="1">
    <citation type="submission" date="2011-11" db="EMBL/GenBank/DDBJ databases">
        <authorList>
            <person name="Weinstock G."/>
            <person name="Sodergren E."/>
            <person name="Clifton S."/>
            <person name="Fulton L."/>
            <person name="Fulton B."/>
            <person name="Courtney L."/>
            <person name="Fronick C."/>
            <person name="Harrison M."/>
            <person name="Strong C."/>
            <person name="Farmer C."/>
            <person name="Delahaunty K."/>
            <person name="Markovic C."/>
            <person name="Hall O."/>
            <person name="Minx P."/>
            <person name="Tomlinson C."/>
            <person name="Mitreva M."/>
            <person name="Hou S."/>
            <person name="Chen J."/>
            <person name="Wollam A."/>
            <person name="Pepin K.H."/>
            <person name="Johnson M."/>
            <person name="Bhonagiri V."/>
            <person name="Zhang X."/>
            <person name="Suruliraj S."/>
            <person name="Warren W."/>
            <person name="Chinwalla A."/>
            <person name="Mardis E.R."/>
            <person name="Wilson R.K."/>
        </authorList>
    </citation>
    <scope>NUCLEOTIDE SEQUENCE [LARGE SCALE GENOMIC DNA]</scope>
    <source>
        <strain evidence="1 2">YIT 11816</strain>
    </source>
</reference>
<dbReference type="AlphaFoldDB" id="H3KC94"/>
<gene>
    <name evidence="1" type="ORF">HMPREF9440_00344</name>
</gene>
<dbReference type="Proteomes" id="UP000004956">
    <property type="component" value="Unassembled WGS sequence"/>
</dbReference>
<name>H3KC94_9BURK</name>
<comment type="caution">
    <text evidence="1">The sequence shown here is derived from an EMBL/GenBank/DDBJ whole genome shotgun (WGS) entry which is preliminary data.</text>
</comment>